<evidence type="ECO:0000313" key="1">
    <source>
        <dbReference type="EMBL" id="NBG89357.1"/>
    </source>
</evidence>
<dbReference type="Proteomes" id="UP000449710">
    <property type="component" value="Unassembled WGS sequence"/>
</dbReference>
<reference evidence="1 2" key="1">
    <citation type="submission" date="2019-04" db="EMBL/GenBank/DDBJ databases">
        <title>Isachenkonia alkalipeptolytica gen. nov. sp. nov. a new anaerobic, alkiliphilic organothrophic bacterium capable to reduce synthesized ferrihydrite isolated from a soda lake.</title>
        <authorList>
            <person name="Toshchakov S.V."/>
            <person name="Zavarzina D.G."/>
            <person name="Zhilina T.N."/>
            <person name="Kostrikina N.A."/>
            <person name="Kublanov I.V."/>
        </authorList>
    </citation>
    <scope>NUCLEOTIDE SEQUENCE [LARGE SCALE GENOMIC DNA]</scope>
    <source>
        <strain evidence="1 2">Z-1701</strain>
    </source>
</reference>
<keyword evidence="2" id="KW-1185">Reference proteome</keyword>
<name>A0AA43XMD5_9CLOT</name>
<dbReference type="EMBL" id="SUMG01000022">
    <property type="protein sequence ID" value="NBG89357.1"/>
    <property type="molecule type" value="Genomic_DNA"/>
</dbReference>
<dbReference type="RefSeq" id="WP_160722941.1">
    <property type="nucleotide sequence ID" value="NZ_SUMG01000022.1"/>
</dbReference>
<sequence>MENILAMGSGYEMTNEKLESLKGGNKLERSIKLNNDSFELSIPEEKSNKLTIIFKSAKSKIEKSILLQEVERDIEKTKDFYSYGSYIG</sequence>
<dbReference type="AlphaFoldDB" id="A0AA43XMD5"/>
<accession>A0AA43XMD5</accession>
<protein>
    <submittedName>
        <fullName evidence="1">Uncharacterized protein</fullName>
    </submittedName>
</protein>
<evidence type="ECO:0000313" key="2">
    <source>
        <dbReference type="Proteomes" id="UP000449710"/>
    </source>
</evidence>
<comment type="caution">
    <text evidence="1">The sequence shown here is derived from an EMBL/GenBank/DDBJ whole genome shotgun (WGS) entry which is preliminary data.</text>
</comment>
<organism evidence="1 2">
    <name type="scientific">Isachenkonia alkalipeptolytica</name>
    <dbReference type="NCBI Taxonomy" id="2565777"/>
    <lineage>
        <taxon>Bacteria</taxon>
        <taxon>Bacillati</taxon>
        <taxon>Bacillota</taxon>
        <taxon>Clostridia</taxon>
        <taxon>Eubacteriales</taxon>
        <taxon>Clostridiaceae</taxon>
        <taxon>Isachenkonia</taxon>
    </lineage>
</organism>
<gene>
    <name evidence="1" type="ORF">ISALK_12735</name>
</gene>
<proteinExistence type="predicted"/>